<dbReference type="GO" id="GO:0004497">
    <property type="term" value="F:monooxygenase activity"/>
    <property type="evidence" value="ECO:0007669"/>
    <property type="project" value="TreeGrafter"/>
</dbReference>
<accession>A0A0V8GCD2</accession>
<dbReference type="PANTHER" id="PTHR43539">
    <property type="entry name" value="FLAVIN-BINDING MONOOXYGENASE-LIKE PROTEIN (AFU_ORTHOLOGUE AFUA_4G09220)"/>
    <property type="match status" value="1"/>
</dbReference>
<evidence type="ECO:0000256" key="2">
    <source>
        <dbReference type="SAM" id="Phobius"/>
    </source>
</evidence>
<organism evidence="3 4">
    <name type="scientific">Exiguobacterium indicum</name>
    <dbReference type="NCBI Taxonomy" id="296995"/>
    <lineage>
        <taxon>Bacteria</taxon>
        <taxon>Bacillati</taxon>
        <taxon>Bacillota</taxon>
        <taxon>Bacilli</taxon>
        <taxon>Bacillales</taxon>
        <taxon>Bacillales Family XII. Incertae Sedis</taxon>
        <taxon>Exiguobacterium</taxon>
    </lineage>
</organism>
<gene>
    <name evidence="3" type="ORF">AS033_14765</name>
</gene>
<evidence type="ECO:0000313" key="4">
    <source>
        <dbReference type="Proteomes" id="UP000053797"/>
    </source>
</evidence>
<evidence type="ECO:0008006" key="5">
    <source>
        <dbReference type="Google" id="ProtNLM"/>
    </source>
</evidence>
<dbReference type="Proteomes" id="UP000053797">
    <property type="component" value="Unassembled WGS sequence"/>
</dbReference>
<feature type="transmembrane region" description="Helical" evidence="2">
    <location>
        <begin position="20"/>
        <end position="38"/>
    </location>
</feature>
<dbReference type="InterPro" id="IPR036188">
    <property type="entry name" value="FAD/NAD-bd_sf"/>
</dbReference>
<proteinExistence type="predicted"/>
<dbReference type="AlphaFoldDB" id="A0A0V8GCD2"/>
<dbReference type="GO" id="GO:0050660">
    <property type="term" value="F:flavin adenine dinucleotide binding"/>
    <property type="evidence" value="ECO:0007669"/>
    <property type="project" value="TreeGrafter"/>
</dbReference>
<dbReference type="PRINTS" id="PR00368">
    <property type="entry name" value="FADPNR"/>
</dbReference>
<name>A0A0V8GCD2_9BACL</name>
<keyword evidence="2" id="KW-0472">Membrane</keyword>
<dbReference type="SUPFAM" id="SSF51905">
    <property type="entry name" value="FAD/NAD(P)-binding domain"/>
    <property type="match status" value="1"/>
</dbReference>
<dbReference type="InterPro" id="IPR050982">
    <property type="entry name" value="Auxin_biosynth/cation_transpt"/>
</dbReference>
<dbReference type="PANTHER" id="PTHR43539:SF78">
    <property type="entry name" value="FLAVIN-CONTAINING MONOOXYGENASE"/>
    <property type="match status" value="1"/>
</dbReference>
<comment type="caution">
    <text evidence="3">The sequence shown here is derived from an EMBL/GenBank/DDBJ whole genome shotgun (WGS) entry which is preliminary data.</text>
</comment>
<dbReference type="Pfam" id="PF13738">
    <property type="entry name" value="Pyr_redox_3"/>
    <property type="match status" value="1"/>
</dbReference>
<keyword evidence="2" id="KW-1133">Transmembrane helix</keyword>
<protein>
    <recommendedName>
        <fullName evidence="5">Flavoprotein</fullName>
    </recommendedName>
</protein>
<evidence type="ECO:0000256" key="1">
    <source>
        <dbReference type="ARBA" id="ARBA00023002"/>
    </source>
</evidence>
<keyword evidence="1" id="KW-0560">Oxidoreductase</keyword>
<reference evidence="3 4" key="1">
    <citation type="journal article" date="2015" name="Int. J. Syst. Evol. Microbiol.">
        <title>Exiguobacterium enclense sp. nov., isolated from sediment.</title>
        <authorList>
            <person name="Dastager S.G."/>
            <person name="Mawlankar R."/>
            <person name="Sonalkar V.V."/>
            <person name="Thorat M.N."/>
            <person name="Mual P."/>
            <person name="Verma A."/>
            <person name="Krishnamurthi S."/>
            <person name="Tang S.K."/>
            <person name="Li W.J."/>
        </authorList>
    </citation>
    <scope>NUCLEOTIDE SEQUENCE [LARGE SCALE GENOMIC DNA]</scope>
    <source>
        <strain evidence="3 4">NIO-1109</strain>
    </source>
</reference>
<sequence>MQFTNKKEVLFMSYGSSHPIVIIGAGPIGLAAAVQLVVEGQSFLLFEKGPSIAHHIKQWEHVRMFSTWQYNISDTARHLLELTDWIAPANDTVPTGTELIKQYLAPLAALPEIAPSLHFQHKILSISRAGLDKMTSASREVTPFELVIDTPNGRKHILARAVIDASGVLGRPNPAISSGHRVEIEQNLPVRYSIVDAKRDTVVFANQSVAVIGRGHSALNSLLELVSIKAHHPETEIHWILRKSDPVQAYGGEDKDALEGRGALGSRIRQLVERDQIRVHSSFKTRSIESKGKSFDITAQDGRSLHQIDQLIVNAGSRPDFSFLEEVRLDIDPVTESSRILAPLIDPNLHSCGTVRPHGEAELRHPDHGLYLVGAKSYGRAPTFLLATGYEQVRSVVAFLVGDEARAKQVKLSLPETGVCNVSLPQSSTSCCS</sequence>
<keyword evidence="2" id="KW-0812">Transmembrane</keyword>
<evidence type="ECO:0000313" key="3">
    <source>
        <dbReference type="EMBL" id="KSU47918.1"/>
    </source>
</evidence>
<dbReference type="Gene3D" id="3.50.50.60">
    <property type="entry name" value="FAD/NAD(P)-binding domain"/>
    <property type="match status" value="1"/>
</dbReference>
<dbReference type="EMBL" id="LNQL01000006">
    <property type="protein sequence ID" value="KSU47918.1"/>
    <property type="molecule type" value="Genomic_DNA"/>
</dbReference>